<dbReference type="InterPro" id="IPR003615">
    <property type="entry name" value="HNH_nuc"/>
</dbReference>
<dbReference type="Pfam" id="PF13391">
    <property type="entry name" value="HNH_2"/>
    <property type="match status" value="1"/>
</dbReference>
<organism evidence="3 4">
    <name type="scientific">Discina gigas</name>
    <dbReference type="NCBI Taxonomy" id="1032678"/>
    <lineage>
        <taxon>Eukaryota</taxon>
        <taxon>Fungi</taxon>
        <taxon>Dikarya</taxon>
        <taxon>Ascomycota</taxon>
        <taxon>Pezizomycotina</taxon>
        <taxon>Pezizomycetes</taxon>
        <taxon>Pezizales</taxon>
        <taxon>Discinaceae</taxon>
        <taxon>Discina</taxon>
    </lineage>
</organism>
<protein>
    <recommendedName>
        <fullName evidence="2">HNH nuclease domain-containing protein</fullName>
    </recommendedName>
</protein>
<feature type="domain" description="HNH nuclease" evidence="2">
    <location>
        <begin position="243"/>
        <end position="321"/>
    </location>
</feature>
<keyword evidence="4" id="KW-1185">Reference proteome</keyword>
<sequence>MDSSMPTVGASQTSCSDEAESIYPRSSSPIPPPRSPTKLLRPAIYHSDPLFLYDIFQTIEYSKGLTNQERLVLHGVLPNLPSSTRNSLARRILGLTVDQLRLLASLYDQGLNAAKSLAVQPMTTTGAVSDAVPGPSRGKRSHVDVSLISTKRRKPTIAEPKNNIPVKEKHGEHGEHGIQLPKGREEQQSSQTNPFGSATPAGLLRSLGISQALPGGDNLYPSPNFTHQGSLRKDCLSRQRNTCPITGRMNKTYTLETTHLVPHAIENATSASYWSFLTLCLGTALTSRIYDIISGPNSSLANGISLDLSVHHLFKRGTIYFIPHLPDRHFDPITTRYYDLEFRWRATIASLVGLNTQLPRLPGLQVDKSVRNYKLMTTMRPISIGDRFRVFTRDPVRYPLPHPLLISLHAMLWDMIASIGLGEDGVTTHSTVASTGGTTNDGEILKRGRRNPSHELKPPSNSRPDKSKNPLARPNSYHFDQYYRQSGTSDANTERRNSRRPPSSPELPPAFPRNNEYRPELLLRKRSEAQRYAKKKFRDVVQDEEADAGGWVQPKVPPRFCRRMTMIPESRYPALLKEEEGDEVGEQAEGWEWQGSRVSPEVMLWGLHINSRALGPHGGNSEEEEYDAEEEYDDDEEYDAEEEEECDDDEEYDAEEEEEETL</sequence>
<accession>A0ABR3G5P6</accession>
<dbReference type="Proteomes" id="UP001447188">
    <property type="component" value="Unassembled WGS sequence"/>
</dbReference>
<feature type="region of interest" description="Disordered" evidence="1">
    <location>
        <begin position="611"/>
        <end position="662"/>
    </location>
</feature>
<name>A0ABR3G5P6_9PEZI</name>
<feature type="compositionally biased region" description="Basic and acidic residues" evidence="1">
    <location>
        <begin position="166"/>
        <end position="187"/>
    </location>
</feature>
<feature type="region of interest" description="Disordered" evidence="1">
    <location>
        <begin position="151"/>
        <end position="200"/>
    </location>
</feature>
<comment type="caution">
    <text evidence="3">The sequence shown here is derived from an EMBL/GenBank/DDBJ whole genome shotgun (WGS) entry which is preliminary data.</text>
</comment>
<reference evidence="3 4" key="1">
    <citation type="submission" date="2024-02" db="EMBL/GenBank/DDBJ databases">
        <title>Discinaceae phylogenomics.</title>
        <authorList>
            <person name="Dirks A.C."/>
            <person name="James T.Y."/>
        </authorList>
    </citation>
    <scope>NUCLEOTIDE SEQUENCE [LARGE SCALE GENOMIC DNA]</scope>
    <source>
        <strain evidence="3 4">ACD0624</strain>
    </source>
</reference>
<feature type="compositionally biased region" description="Basic and acidic residues" evidence="1">
    <location>
        <begin position="452"/>
        <end position="468"/>
    </location>
</feature>
<proteinExistence type="predicted"/>
<feature type="compositionally biased region" description="Pro residues" evidence="1">
    <location>
        <begin position="502"/>
        <end position="511"/>
    </location>
</feature>
<feature type="compositionally biased region" description="Polar residues" evidence="1">
    <location>
        <begin position="1"/>
        <end position="16"/>
    </location>
</feature>
<feature type="region of interest" description="Disordered" evidence="1">
    <location>
        <begin position="1"/>
        <end position="35"/>
    </location>
</feature>
<evidence type="ECO:0000313" key="3">
    <source>
        <dbReference type="EMBL" id="KAL0631234.1"/>
    </source>
</evidence>
<evidence type="ECO:0000313" key="4">
    <source>
        <dbReference type="Proteomes" id="UP001447188"/>
    </source>
</evidence>
<feature type="region of interest" description="Disordered" evidence="1">
    <location>
        <begin position="430"/>
        <end position="520"/>
    </location>
</feature>
<evidence type="ECO:0000259" key="2">
    <source>
        <dbReference type="Pfam" id="PF13391"/>
    </source>
</evidence>
<dbReference type="EMBL" id="JBBBZM010000278">
    <property type="protein sequence ID" value="KAL0631234.1"/>
    <property type="molecule type" value="Genomic_DNA"/>
</dbReference>
<evidence type="ECO:0000256" key="1">
    <source>
        <dbReference type="SAM" id="MobiDB-lite"/>
    </source>
</evidence>
<feature type="compositionally biased region" description="Acidic residues" evidence="1">
    <location>
        <begin position="621"/>
        <end position="662"/>
    </location>
</feature>
<feature type="compositionally biased region" description="Polar residues" evidence="1">
    <location>
        <begin position="430"/>
        <end position="441"/>
    </location>
</feature>
<gene>
    <name evidence="3" type="ORF">Q9L58_009906</name>
</gene>